<dbReference type="PANTHER" id="PTHR30026:SF22">
    <property type="entry name" value="OUTER MEMBRANE EFFLUX PROTEIN"/>
    <property type="match status" value="1"/>
</dbReference>
<organism evidence="9 10">
    <name type="scientific">Luminiphilus syltensis NOR5-1B</name>
    <dbReference type="NCBI Taxonomy" id="565045"/>
    <lineage>
        <taxon>Bacteria</taxon>
        <taxon>Pseudomonadati</taxon>
        <taxon>Pseudomonadota</taxon>
        <taxon>Gammaproteobacteria</taxon>
        <taxon>Cellvibrionales</taxon>
        <taxon>Halieaceae</taxon>
        <taxon>Luminiphilus</taxon>
    </lineage>
</organism>
<dbReference type="Gene3D" id="1.20.1600.10">
    <property type="entry name" value="Outer membrane efflux proteins (OEP)"/>
    <property type="match status" value="1"/>
</dbReference>
<name>B8KRF5_9GAMM</name>
<evidence type="ECO:0000256" key="1">
    <source>
        <dbReference type="ARBA" id="ARBA00004442"/>
    </source>
</evidence>
<dbReference type="InterPro" id="IPR051906">
    <property type="entry name" value="TolC-like"/>
</dbReference>
<dbReference type="eggNOG" id="COG1538">
    <property type="taxonomic scope" value="Bacteria"/>
</dbReference>
<dbReference type="STRING" id="565045.NOR51B_2866"/>
<sequence length="496" mass="55465">MKYNKTVISAAVLSVAALGSSVASAQSVTTFGQAIATALIKNPAVSSAYYDFEAAREGQRAAEGGMYPSVDLNAEYGWEERETPLNDFGEYDRDAVRFSITQLLFDGFQTRDRARARGYEKLARYYDFDSAAQNIALDATRSYLDTVLFQNLVSYAEENYVVHRQVYNKIAERAEGGVSQRVDLEQATARLALAESNLLTEVTNLHDTRTEFQRVVGELPGDGLPMPMLPASAIPSMRDEALRLAYERSPLVNVAIEELRSARETLNASRGPMFPRIELRYRNEEEENTDGFRGDYDLQAVELVMNYNLYRGGTDSARRREFSNLYYSAVETRKQACLNVRQQVMVAFNNVKALEQQVVYLQQQLDAQDNTRRAYNDQFDLGQRTLLDLLDSQNEYFDTQRALVSARTQLIAAQASTLAEMGALTRALDAKGFNADKIAELELDLVREDKEEIPNCPAGVPQEIIIDEEAIFERLNARADSAEGLDGAAQGSAEGW</sequence>
<dbReference type="NCBIfam" id="TIGR01844">
    <property type="entry name" value="type_I_sec_TolC"/>
    <property type="match status" value="1"/>
</dbReference>
<reference evidence="10" key="1">
    <citation type="journal article" date="2013" name="BMC Microbiol.">
        <title>Taxonomy and evolution of bacteriochlorophyll a-containing members of the OM60/NOR5 clade of marine gammaproteobacteria: description of Luminiphilus syltensis gen. nov., sp. nov., reclassification of Haliea rubra as Pseudohaliea rubra gen. nov., comb. nov., and emendation of Chromatocurvus halotolerans.</title>
        <authorList>
            <person name="Spring S."/>
            <person name="Riedel T."/>
            <person name="Sproer C."/>
            <person name="Yan S."/>
            <person name="Harder J."/>
            <person name="Fuchs B.M."/>
        </authorList>
    </citation>
    <scope>NUCLEOTIDE SEQUENCE [LARGE SCALE GENOMIC DNA]</scope>
    <source>
        <strain evidence="10">NOR51-B</strain>
    </source>
</reference>
<evidence type="ECO:0000256" key="6">
    <source>
        <dbReference type="ARBA" id="ARBA00023136"/>
    </source>
</evidence>
<dbReference type="PANTHER" id="PTHR30026">
    <property type="entry name" value="OUTER MEMBRANE PROTEIN TOLC"/>
    <property type="match status" value="1"/>
</dbReference>
<dbReference type="Proteomes" id="UP000004699">
    <property type="component" value="Unassembled WGS sequence"/>
</dbReference>
<dbReference type="EMBL" id="DS999411">
    <property type="protein sequence ID" value="EED36913.1"/>
    <property type="molecule type" value="Genomic_DNA"/>
</dbReference>
<gene>
    <name evidence="9" type="ORF">NOR51B_2866</name>
</gene>
<dbReference type="InterPro" id="IPR003423">
    <property type="entry name" value="OMP_efflux"/>
</dbReference>
<feature type="chain" id="PRO_5002873408" evidence="8">
    <location>
        <begin position="26"/>
        <end position="496"/>
    </location>
</feature>
<keyword evidence="6" id="KW-0472">Membrane</keyword>
<dbReference type="GO" id="GO:0015288">
    <property type="term" value="F:porin activity"/>
    <property type="evidence" value="ECO:0007669"/>
    <property type="project" value="TreeGrafter"/>
</dbReference>
<comment type="similarity">
    <text evidence="2">Belongs to the outer membrane factor (OMF) (TC 1.B.17) family.</text>
</comment>
<evidence type="ECO:0000313" key="10">
    <source>
        <dbReference type="Proteomes" id="UP000004699"/>
    </source>
</evidence>
<dbReference type="AlphaFoldDB" id="B8KRF5"/>
<keyword evidence="4" id="KW-1134">Transmembrane beta strand</keyword>
<dbReference type="RefSeq" id="WP_009021654.1">
    <property type="nucleotide sequence ID" value="NZ_DS999411.1"/>
</dbReference>
<feature type="signal peptide" evidence="8">
    <location>
        <begin position="1"/>
        <end position="25"/>
    </location>
</feature>
<comment type="subcellular location">
    <subcellularLocation>
        <location evidence="1">Cell outer membrane</location>
    </subcellularLocation>
</comment>
<keyword evidence="8" id="KW-0732">Signal</keyword>
<evidence type="ECO:0000256" key="4">
    <source>
        <dbReference type="ARBA" id="ARBA00022452"/>
    </source>
</evidence>
<protein>
    <submittedName>
        <fullName evidence="9">Type I secretion outer membrane protein, TolC</fullName>
    </submittedName>
</protein>
<evidence type="ECO:0000313" key="9">
    <source>
        <dbReference type="EMBL" id="EED36913.1"/>
    </source>
</evidence>
<keyword evidence="10" id="KW-1185">Reference proteome</keyword>
<dbReference type="OrthoDB" id="9814637at2"/>
<evidence type="ECO:0000256" key="8">
    <source>
        <dbReference type="SAM" id="SignalP"/>
    </source>
</evidence>
<accession>B8KRF5</accession>
<dbReference type="GO" id="GO:0009279">
    <property type="term" value="C:cell outer membrane"/>
    <property type="evidence" value="ECO:0007669"/>
    <property type="project" value="UniProtKB-SubCell"/>
</dbReference>
<dbReference type="HOGENOM" id="CLU_012817_0_0_6"/>
<dbReference type="Pfam" id="PF02321">
    <property type="entry name" value="OEP"/>
    <property type="match status" value="2"/>
</dbReference>
<keyword evidence="5" id="KW-0812">Transmembrane</keyword>
<keyword evidence="7" id="KW-0998">Cell outer membrane</keyword>
<dbReference type="GO" id="GO:0015562">
    <property type="term" value="F:efflux transmembrane transporter activity"/>
    <property type="evidence" value="ECO:0007669"/>
    <property type="project" value="InterPro"/>
</dbReference>
<dbReference type="InterPro" id="IPR010130">
    <property type="entry name" value="T1SS_OMP_TolC"/>
</dbReference>
<keyword evidence="3" id="KW-0813">Transport</keyword>
<evidence type="ECO:0000256" key="5">
    <source>
        <dbReference type="ARBA" id="ARBA00022692"/>
    </source>
</evidence>
<proteinExistence type="inferred from homology"/>
<dbReference type="SUPFAM" id="SSF56954">
    <property type="entry name" value="Outer membrane efflux proteins (OEP)"/>
    <property type="match status" value="1"/>
</dbReference>
<dbReference type="GO" id="GO:1990281">
    <property type="term" value="C:efflux pump complex"/>
    <property type="evidence" value="ECO:0007669"/>
    <property type="project" value="TreeGrafter"/>
</dbReference>
<evidence type="ECO:0000256" key="7">
    <source>
        <dbReference type="ARBA" id="ARBA00023237"/>
    </source>
</evidence>
<evidence type="ECO:0000256" key="3">
    <source>
        <dbReference type="ARBA" id="ARBA00022448"/>
    </source>
</evidence>
<evidence type="ECO:0000256" key="2">
    <source>
        <dbReference type="ARBA" id="ARBA00007613"/>
    </source>
</evidence>